<dbReference type="CDD" id="cd24079">
    <property type="entry name" value="ASKHA_NBD_PG1100-like"/>
    <property type="match status" value="1"/>
</dbReference>
<proteinExistence type="predicted"/>
<sequence length="288" mass="32381">MILVADSGSSKSDWILDLPDSKPLTFSTKGLNPFFVSEKEIERVLKEVPEIIPYADEIKEVYFYGAGCVTPDRRELVSNALTQLFPSAFISVESDLLGSALATCGMNKGFIATMGTGSDVSFFDGELLLPSHNGNGYVLGDEGSGAWFGKQLITSFLYGKMPVDLAGKFEEKYRISKDVVIKNVYQKERPNTYLANFAEFMDANRLHAFIDSLLRKGMDEFVKTNILTYPKYWEYECHFVGSIAFHFDLILRDVCRIHGVRVGSILKSPIQEIFSFVIEREKNSILDI</sequence>
<dbReference type="PANTHER" id="PTHR43190:SF3">
    <property type="entry name" value="N-ACETYL-D-GLUCOSAMINE KINASE"/>
    <property type="match status" value="1"/>
</dbReference>
<dbReference type="InterPro" id="IPR043129">
    <property type="entry name" value="ATPase_NBD"/>
</dbReference>
<dbReference type="EMBL" id="UGYW01000002">
    <property type="protein sequence ID" value="SUJ04616.1"/>
    <property type="molecule type" value="Genomic_DNA"/>
</dbReference>
<dbReference type="PANTHER" id="PTHR43190">
    <property type="entry name" value="N-ACETYL-D-GLUCOSAMINE KINASE"/>
    <property type="match status" value="1"/>
</dbReference>
<dbReference type="AlphaFoldDB" id="A0A380BPL8"/>
<evidence type="ECO:0000313" key="1">
    <source>
        <dbReference type="EMBL" id="SUJ04616.1"/>
    </source>
</evidence>
<dbReference type="InterPro" id="IPR052519">
    <property type="entry name" value="Euk-type_GlcNAc_Kinase"/>
</dbReference>
<name>A0A380BPL8_SPHSI</name>
<reference evidence="1 2" key="1">
    <citation type="submission" date="2018-06" db="EMBL/GenBank/DDBJ databases">
        <authorList>
            <consortium name="Pathogen Informatics"/>
            <person name="Doyle S."/>
        </authorList>
    </citation>
    <scope>NUCLEOTIDE SEQUENCE [LARGE SCALE GENOMIC DNA]</scope>
    <source>
        <strain evidence="1 2">NCTC11388</strain>
    </source>
</reference>
<accession>A0A380BPL8</accession>
<dbReference type="Gene3D" id="1.10.720.160">
    <property type="match status" value="1"/>
</dbReference>
<dbReference type="Gene3D" id="3.30.420.40">
    <property type="match status" value="2"/>
</dbReference>
<protein>
    <recommendedName>
        <fullName evidence="3">BadF/BadG/BcrA/BcrD ATPase family</fullName>
    </recommendedName>
</protein>
<evidence type="ECO:0000313" key="2">
    <source>
        <dbReference type="Proteomes" id="UP000254893"/>
    </source>
</evidence>
<gene>
    <name evidence="1" type="ORF">NCTC11388_01445</name>
</gene>
<dbReference type="RefSeq" id="WP_115169631.1">
    <property type="nucleotide sequence ID" value="NZ_UGYW01000002.1"/>
</dbReference>
<evidence type="ECO:0008006" key="3">
    <source>
        <dbReference type="Google" id="ProtNLM"/>
    </source>
</evidence>
<dbReference type="Proteomes" id="UP000254893">
    <property type="component" value="Unassembled WGS sequence"/>
</dbReference>
<organism evidence="1 2">
    <name type="scientific">Sphingobacterium spiritivorum</name>
    <name type="common">Flavobacterium spiritivorum</name>
    <dbReference type="NCBI Taxonomy" id="258"/>
    <lineage>
        <taxon>Bacteria</taxon>
        <taxon>Pseudomonadati</taxon>
        <taxon>Bacteroidota</taxon>
        <taxon>Sphingobacteriia</taxon>
        <taxon>Sphingobacteriales</taxon>
        <taxon>Sphingobacteriaceae</taxon>
        <taxon>Sphingobacterium</taxon>
    </lineage>
</organism>
<dbReference type="SUPFAM" id="SSF53067">
    <property type="entry name" value="Actin-like ATPase domain"/>
    <property type="match status" value="2"/>
</dbReference>